<organism evidence="1 2">
    <name type="scientific">Brassicogethes aeneus</name>
    <name type="common">Rape pollen beetle</name>
    <name type="synonym">Meligethes aeneus</name>
    <dbReference type="NCBI Taxonomy" id="1431903"/>
    <lineage>
        <taxon>Eukaryota</taxon>
        <taxon>Metazoa</taxon>
        <taxon>Ecdysozoa</taxon>
        <taxon>Arthropoda</taxon>
        <taxon>Hexapoda</taxon>
        <taxon>Insecta</taxon>
        <taxon>Pterygota</taxon>
        <taxon>Neoptera</taxon>
        <taxon>Endopterygota</taxon>
        <taxon>Coleoptera</taxon>
        <taxon>Polyphaga</taxon>
        <taxon>Cucujiformia</taxon>
        <taxon>Nitidulidae</taxon>
        <taxon>Meligethinae</taxon>
        <taxon>Brassicogethes</taxon>
    </lineage>
</organism>
<gene>
    <name evidence="1" type="ORF">MELIAE_LOCUS9088</name>
</gene>
<reference evidence="1" key="1">
    <citation type="submission" date="2021-12" db="EMBL/GenBank/DDBJ databases">
        <authorList>
            <person name="King R."/>
        </authorList>
    </citation>
    <scope>NUCLEOTIDE SEQUENCE</scope>
</reference>
<sequence length="95" mass="11308">MFASSQHYKKGLKPYKDREEAACYKKKMEDSKCKWEQTLFDIACCKCENSRCCSKERKVPVIKKTIFNQSAKYIKDDRNNLPENFKLAEKDKKDR</sequence>
<dbReference type="Proteomes" id="UP001154078">
    <property type="component" value="Chromosome 6"/>
</dbReference>
<protein>
    <submittedName>
        <fullName evidence="1">Uncharacterized protein</fullName>
    </submittedName>
</protein>
<evidence type="ECO:0000313" key="1">
    <source>
        <dbReference type="EMBL" id="CAH0558849.1"/>
    </source>
</evidence>
<dbReference type="EMBL" id="OV121137">
    <property type="protein sequence ID" value="CAH0558849.1"/>
    <property type="molecule type" value="Genomic_DNA"/>
</dbReference>
<keyword evidence="2" id="KW-1185">Reference proteome</keyword>
<dbReference type="AlphaFoldDB" id="A0A9P0B9U9"/>
<evidence type="ECO:0000313" key="2">
    <source>
        <dbReference type="Proteomes" id="UP001154078"/>
    </source>
</evidence>
<proteinExistence type="predicted"/>
<name>A0A9P0B9U9_BRAAE</name>
<accession>A0A9P0B9U9</accession>